<evidence type="ECO:0000256" key="1">
    <source>
        <dbReference type="SAM" id="MobiDB-lite"/>
    </source>
</evidence>
<dbReference type="InterPro" id="IPR038717">
    <property type="entry name" value="Tc1-like_DDE_dom"/>
</dbReference>
<keyword evidence="4" id="KW-1185">Reference proteome</keyword>
<dbReference type="Proteomes" id="UP000719412">
    <property type="component" value="Unassembled WGS sequence"/>
</dbReference>
<feature type="compositionally biased region" description="Polar residues" evidence="1">
    <location>
        <begin position="504"/>
        <end position="516"/>
    </location>
</feature>
<accession>A0A8J6HN88</accession>
<dbReference type="Pfam" id="PF13358">
    <property type="entry name" value="DDE_3"/>
    <property type="match status" value="1"/>
</dbReference>
<dbReference type="AlphaFoldDB" id="A0A8J6HN88"/>
<feature type="region of interest" description="Disordered" evidence="1">
    <location>
        <begin position="502"/>
        <end position="529"/>
    </location>
</feature>
<evidence type="ECO:0000313" key="4">
    <source>
        <dbReference type="Proteomes" id="UP000719412"/>
    </source>
</evidence>
<comment type="caution">
    <text evidence="3">The sequence shown here is derived from an EMBL/GenBank/DDBJ whole genome shotgun (WGS) entry which is preliminary data.</text>
</comment>
<organism evidence="3 4">
    <name type="scientific">Tenebrio molitor</name>
    <name type="common">Yellow mealworm beetle</name>
    <dbReference type="NCBI Taxonomy" id="7067"/>
    <lineage>
        <taxon>Eukaryota</taxon>
        <taxon>Metazoa</taxon>
        <taxon>Ecdysozoa</taxon>
        <taxon>Arthropoda</taxon>
        <taxon>Hexapoda</taxon>
        <taxon>Insecta</taxon>
        <taxon>Pterygota</taxon>
        <taxon>Neoptera</taxon>
        <taxon>Endopterygota</taxon>
        <taxon>Coleoptera</taxon>
        <taxon>Polyphaga</taxon>
        <taxon>Cucujiformia</taxon>
        <taxon>Tenebrionidae</taxon>
        <taxon>Tenebrio</taxon>
    </lineage>
</organism>
<name>A0A8J6HN88_TENMO</name>
<dbReference type="GO" id="GO:0003676">
    <property type="term" value="F:nucleic acid binding"/>
    <property type="evidence" value="ECO:0007669"/>
    <property type="project" value="InterPro"/>
</dbReference>
<dbReference type="Gene3D" id="3.30.420.10">
    <property type="entry name" value="Ribonuclease H-like superfamily/Ribonuclease H"/>
    <property type="match status" value="1"/>
</dbReference>
<reference evidence="3" key="1">
    <citation type="journal article" date="2020" name="J Insects Food Feed">
        <title>The yellow mealworm (Tenebrio molitor) genome: a resource for the emerging insects as food and feed industry.</title>
        <authorList>
            <person name="Eriksson T."/>
            <person name="Andere A."/>
            <person name="Kelstrup H."/>
            <person name="Emery V."/>
            <person name="Picard C."/>
        </authorList>
    </citation>
    <scope>NUCLEOTIDE SEQUENCE</scope>
    <source>
        <strain evidence="3">Stoneville</strain>
        <tissue evidence="3">Whole head</tissue>
    </source>
</reference>
<reference evidence="3" key="2">
    <citation type="submission" date="2021-08" db="EMBL/GenBank/DDBJ databases">
        <authorList>
            <person name="Eriksson T."/>
        </authorList>
    </citation>
    <scope>NUCLEOTIDE SEQUENCE</scope>
    <source>
        <strain evidence="3">Stoneville</strain>
        <tissue evidence="3">Whole head</tissue>
    </source>
</reference>
<dbReference type="EMBL" id="JABDTM020021149">
    <property type="protein sequence ID" value="KAH0816663.1"/>
    <property type="molecule type" value="Genomic_DNA"/>
</dbReference>
<dbReference type="InterPro" id="IPR036397">
    <property type="entry name" value="RNaseH_sf"/>
</dbReference>
<feature type="domain" description="Tc1-like transposase DDE" evidence="2">
    <location>
        <begin position="385"/>
        <end position="440"/>
    </location>
</feature>
<proteinExistence type="predicted"/>
<evidence type="ECO:0000259" key="2">
    <source>
        <dbReference type="Pfam" id="PF13358"/>
    </source>
</evidence>
<protein>
    <recommendedName>
        <fullName evidence="2">Tc1-like transposase DDE domain-containing protein</fullName>
    </recommendedName>
</protein>
<evidence type="ECO:0000313" key="3">
    <source>
        <dbReference type="EMBL" id="KAH0816663.1"/>
    </source>
</evidence>
<sequence>MLCTKVKYAPDRRWMCAELSERDGDTDKQERRERIRESREYEKCVTEDVPVYLGKESAKERKMMARFRCGNEERENRYWMEERMCRICREERETIEHMWSGCGEMRERERKELGEILSEDGRVIGWMKERLRENGTFRPRSVDRGEKRTLRVLVLDLEPQVLNSEDCGRKLIKYPASKGCTPIMFSGCKHCNQTITFADKSFVSGCFKNALINLIFCELCCLPMKRVLHPQKSGTIQQVLQGFGTIYIEEHRRVLKITADILNNSSNSFAKLRILLVLHDPVSIEPYFVFVRLEGTPEDLDQDVEESNGSRYSLAMSRDLHSDLQMDGREFGEDQENAMHLAIFLKGSVLMEDQLWYGEVFLGKPVHKEVLQDHAVGFAQLAGDGFIFMHDNVRPHTARIVTDYLHDVGIDTMNWPARSPDLNHIEHLWDVVGKQVRARRGELVSLQELRRVVQEEWDNTPQEEIQHLIESMPRRLEAGRVFGDDRRQALRRIKAPFPDHWDAVSTQTKNASSTPHTPKGRSLSPAFPLDPGKWTTTRKAGAGWSFPGVDQQGCWIQLGRIPRRSVDVLNSREPNESYLAKNLGPLQSMHCWSSALSAYVFLVLVLVSICTCAPFDDSDPTVNHGYGQDDFHPAQDQQLFHFKKFKFFGLKKKLFG</sequence>
<gene>
    <name evidence="3" type="ORF">GEV33_006127</name>
</gene>